<feature type="signal peptide" evidence="2">
    <location>
        <begin position="1"/>
        <end position="22"/>
    </location>
</feature>
<accession>A0ABP8M2D7</accession>
<feature type="chain" id="PRO_5046178905" evidence="2">
    <location>
        <begin position="23"/>
        <end position="177"/>
    </location>
</feature>
<organism evidence="3 4">
    <name type="scientific">Pontibacter saemangeumensis</name>
    <dbReference type="NCBI Taxonomy" id="1084525"/>
    <lineage>
        <taxon>Bacteria</taxon>
        <taxon>Pseudomonadati</taxon>
        <taxon>Bacteroidota</taxon>
        <taxon>Cytophagia</taxon>
        <taxon>Cytophagales</taxon>
        <taxon>Hymenobacteraceae</taxon>
        <taxon>Pontibacter</taxon>
    </lineage>
</organism>
<evidence type="ECO:0000256" key="1">
    <source>
        <dbReference type="SAM" id="MobiDB-lite"/>
    </source>
</evidence>
<evidence type="ECO:0000313" key="4">
    <source>
        <dbReference type="Proteomes" id="UP001500552"/>
    </source>
</evidence>
<proteinExistence type="predicted"/>
<feature type="compositionally biased region" description="Basic and acidic residues" evidence="1">
    <location>
        <begin position="123"/>
        <end position="137"/>
    </location>
</feature>
<feature type="compositionally biased region" description="Acidic residues" evidence="1">
    <location>
        <begin position="30"/>
        <end position="40"/>
    </location>
</feature>
<evidence type="ECO:0000256" key="2">
    <source>
        <dbReference type="SAM" id="SignalP"/>
    </source>
</evidence>
<dbReference type="Proteomes" id="UP001500552">
    <property type="component" value="Unassembled WGS sequence"/>
</dbReference>
<dbReference type="EMBL" id="BAABHC010000029">
    <property type="protein sequence ID" value="GAA4442400.1"/>
    <property type="molecule type" value="Genomic_DNA"/>
</dbReference>
<feature type="compositionally biased region" description="Low complexity" evidence="1">
    <location>
        <begin position="160"/>
        <end position="177"/>
    </location>
</feature>
<keyword evidence="2" id="KW-0732">Signal</keyword>
<dbReference type="PROSITE" id="PS51257">
    <property type="entry name" value="PROKAR_LIPOPROTEIN"/>
    <property type="match status" value="1"/>
</dbReference>
<feature type="region of interest" description="Disordered" evidence="1">
    <location>
        <begin position="114"/>
        <end position="177"/>
    </location>
</feature>
<protein>
    <submittedName>
        <fullName evidence="3">Uncharacterized protein</fullName>
    </submittedName>
</protein>
<feature type="compositionally biased region" description="Low complexity" evidence="1">
    <location>
        <begin position="50"/>
        <end position="64"/>
    </location>
</feature>
<comment type="caution">
    <text evidence="3">The sequence shown here is derived from an EMBL/GenBank/DDBJ whole genome shotgun (WGS) entry which is preliminary data.</text>
</comment>
<name>A0ABP8M2D7_9BACT</name>
<feature type="compositionally biased region" description="Polar residues" evidence="1">
    <location>
        <begin position="145"/>
        <end position="159"/>
    </location>
</feature>
<reference evidence="4" key="1">
    <citation type="journal article" date="2019" name="Int. J. Syst. Evol. Microbiol.">
        <title>The Global Catalogue of Microorganisms (GCM) 10K type strain sequencing project: providing services to taxonomists for standard genome sequencing and annotation.</title>
        <authorList>
            <consortium name="The Broad Institute Genomics Platform"/>
            <consortium name="The Broad Institute Genome Sequencing Center for Infectious Disease"/>
            <person name="Wu L."/>
            <person name="Ma J."/>
        </authorList>
    </citation>
    <scope>NUCLEOTIDE SEQUENCE [LARGE SCALE GENOMIC DNA]</scope>
    <source>
        <strain evidence="4">JCM 17926</strain>
    </source>
</reference>
<gene>
    <name evidence="3" type="ORF">GCM10023188_42060</name>
</gene>
<dbReference type="RefSeq" id="WP_345162059.1">
    <property type="nucleotide sequence ID" value="NZ_BAABHC010000029.1"/>
</dbReference>
<sequence>MKKTLYTLFALSALLFTATSCSEDRGTTTEVEESNEDESVNPDHIRGYGDAEPGGAAPADPVAGQMYGFDRDKFSEQVTTDLGVEGDVATEMVQVYYDRNRQLSELEQRLQANADGAEAANMETERKRIDDETDQKVKGILTPEQYKTYQQNRSRYNNPTTTTGDAAEGTTTNGSEN</sequence>
<evidence type="ECO:0000313" key="3">
    <source>
        <dbReference type="EMBL" id="GAA4442400.1"/>
    </source>
</evidence>
<keyword evidence="4" id="KW-1185">Reference proteome</keyword>
<feature type="region of interest" description="Disordered" evidence="1">
    <location>
        <begin position="22"/>
        <end position="66"/>
    </location>
</feature>